<name>A0A0A9EYJ7_ARUDO</name>
<feature type="transmembrane region" description="Helical" evidence="1">
    <location>
        <begin position="20"/>
        <end position="40"/>
    </location>
</feature>
<keyword evidence="1" id="KW-0472">Membrane</keyword>
<proteinExistence type="predicted"/>
<evidence type="ECO:0000313" key="2">
    <source>
        <dbReference type="EMBL" id="JAE05122.1"/>
    </source>
</evidence>
<sequence length="45" mass="5323">MLLGIMCGLLISFPFWSTMHSIMLLLFSHLFILLVVFLAYKQYRN</sequence>
<protein>
    <submittedName>
        <fullName evidence="2">Uncharacterized protein</fullName>
    </submittedName>
</protein>
<keyword evidence="1" id="KW-1133">Transmembrane helix</keyword>
<keyword evidence="1" id="KW-0812">Transmembrane</keyword>
<organism evidence="2">
    <name type="scientific">Arundo donax</name>
    <name type="common">Giant reed</name>
    <name type="synonym">Donax arundinaceus</name>
    <dbReference type="NCBI Taxonomy" id="35708"/>
    <lineage>
        <taxon>Eukaryota</taxon>
        <taxon>Viridiplantae</taxon>
        <taxon>Streptophyta</taxon>
        <taxon>Embryophyta</taxon>
        <taxon>Tracheophyta</taxon>
        <taxon>Spermatophyta</taxon>
        <taxon>Magnoliopsida</taxon>
        <taxon>Liliopsida</taxon>
        <taxon>Poales</taxon>
        <taxon>Poaceae</taxon>
        <taxon>PACMAD clade</taxon>
        <taxon>Arundinoideae</taxon>
        <taxon>Arundineae</taxon>
        <taxon>Arundo</taxon>
    </lineage>
</organism>
<dbReference type="AlphaFoldDB" id="A0A0A9EYJ7"/>
<reference evidence="2" key="2">
    <citation type="journal article" date="2015" name="Data Brief">
        <title>Shoot transcriptome of the giant reed, Arundo donax.</title>
        <authorList>
            <person name="Barrero R.A."/>
            <person name="Guerrero F.D."/>
            <person name="Moolhuijzen P."/>
            <person name="Goolsby J.A."/>
            <person name="Tidwell J."/>
            <person name="Bellgard S.E."/>
            <person name="Bellgard M.I."/>
        </authorList>
    </citation>
    <scope>NUCLEOTIDE SEQUENCE</scope>
    <source>
        <tissue evidence="2">Shoot tissue taken approximately 20 cm above the soil surface</tissue>
    </source>
</reference>
<dbReference type="EMBL" id="GBRH01192774">
    <property type="protein sequence ID" value="JAE05122.1"/>
    <property type="molecule type" value="Transcribed_RNA"/>
</dbReference>
<reference evidence="2" key="1">
    <citation type="submission" date="2014-09" db="EMBL/GenBank/DDBJ databases">
        <authorList>
            <person name="Magalhaes I.L.F."/>
            <person name="Oliveira U."/>
            <person name="Santos F.R."/>
            <person name="Vidigal T.H.D.A."/>
            <person name="Brescovit A.D."/>
            <person name="Santos A.J."/>
        </authorList>
    </citation>
    <scope>NUCLEOTIDE SEQUENCE</scope>
    <source>
        <tissue evidence="2">Shoot tissue taken approximately 20 cm above the soil surface</tissue>
    </source>
</reference>
<accession>A0A0A9EYJ7</accession>
<evidence type="ECO:0000256" key="1">
    <source>
        <dbReference type="SAM" id="Phobius"/>
    </source>
</evidence>